<evidence type="ECO:0000256" key="9">
    <source>
        <dbReference type="ARBA" id="ARBA00043187"/>
    </source>
</evidence>
<dbReference type="PANTHER" id="PTHR16222:SF24">
    <property type="entry name" value="ADP-RIBOSYLHYDROLASE ARH3"/>
    <property type="match status" value="1"/>
</dbReference>
<reference evidence="13" key="1">
    <citation type="journal article" date="2014" name="Nat. Commun.">
        <title>Multiple recent horizontal transfers of a large genomic region in cheese making fungi.</title>
        <authorList>
            <person name="Cheeseman K."/>
            <person name="Ropars J."/>
            <person name="Renault P."/>
            <person name="Dupont J."/>
            <person name="Gouzy J."/>
            <person name="Branca A."/>
            <person name="Abraham A.L."/>
            <person name="Ceppi M."/>
            <person name="Conseiller E."/>
            <person name="Debuchy R."/>
            <person name="Malagnac F."/>
            <person name="Goarin A."/>
            <person name="Silar P."/>
            <person name="Lacoste S."/>
            <person name="Sallet E."/>
            <person name="Bensimon A."/>
            <person name="Giraud T."/>
            <person name="Brygoo Y."/>
        </authorList>
    </citation>
    <scope>NUCLEOTIDE SEQUENCE [LARGE SCALE GENOMIC DNA]</scope>
    <source>
        <strain evidence="13">FM164</strain>
    </source>
</reference>
<dbReference type="OMA" id="PGTWTDD"/>
<dbReference type="PANTHER" id="PTHR16222">
    <property type="entry name" value="ADP-RIBOSYLGLYCOHYDROLASE"/>
    <property type="match status" value="1"/>
</dbReference>
<evidence type="ECO:0000313" key="13">
    <source>
        <dbReference type="EMBL" id="CDM36908.1"/>
    </source>
</evidence>
<evidence type="ECO:0000256" key="10">
    <source>
        <dbReference type="ARBA" id="ARBA00043193"/>
    </source>
</evidence>
<evidence type="ECO:0000256" key="5">
    <source>
        <dbReference type="ARBA" id="ARBA00042398"/>
    </source>
</evidence>
<keyword evidence="12" id="KW-0460">Magnesium</keyword>
<feature type="binding site" evidence="12">
    <location>
        <position position="274"/>
    </location>
    <ligand>
        <name>Mg(2+)</name>
        <dbReference type="ChEBI" id="CHEBI:18420"/>
        <label>1</label>
    </ligand>
</feature>
<dbReference type="InterPro" id="IPR036705">
    <property type="entry name" value="Ribosyl_crysJ1_sf"/>
</dbReference>
<sequence length="320" mass="34938">MSLSSKSRAQGAIWGVCVADALGGPVQFKAAGTFEPITCLRSWKQPAGSYSDDGSLTLALACSFNKSQMQYNHTLAIHNFVAWLTKGQFSTINRSWDVGRSTRTSLKLWSKRGIDKGELDVAQALVNSKLDHDEFSGNGSLMRIVPIGLVYWRDSGLAREIARTHSRITHPSLACVEACEAYTELVCRVMNGQTKEQLYQAVSEFPFTHAGLKERLSPSRYGTISDWKSKEPRDMTSSGWVIDTIECALWAFFKYDTWKDGALAVVNLGGDSDTAGAVYGGLAGSFYGFDTIPSEWVDGMQKKGFIESIAGALSDGIARG</sequence>
<name>W6QJC7_PENRF</name>
<dbReference type="GO" id="GO:0004649">
    <property type="term" value="F:poly(ADP-ribose) glycohydrolase activity"/>
    <property type="evidence" value="ECO:0007669"/>
    <property type="project" value="UniProtKB-EC"/>
</dbReference>
<evidence type="ECO:0000313" key="14">
    <source>
        <dbReference type="Proteomes" id="UP000030686"/>
    </source>
</evidence>
<dbReference type="Gene3D" id="1.10.4080.10">
    <property type="entry name" value="ADP-ribosylation/Crystallin J1"/>
    <property type="match status" value="1"/>
</dbReference>
<organism evidence="13 14">
    <name type="scientific">Penicillium roqueforti (strain FM164)</name>
    <dbReference type="NCBI Taxonomy" id="1365484"/>
    <lineage>
        <taxon>Eukaryota</taxon>
        <taxon>Fungi</taxon>
        <taxon>Dikarya</taxon>
        <taxon>Ascomycota</taxon>
        <taxon>Pezizomycotina</taxon>
        <taxon>Eurotiomycetes</taxon>
        <taxon>Eurotiomycetidae</taxon>
        <taxon>Eurotiales</taxon>
        <taxon>Aspergillaceae</taxon>
        <taxon>Penicillium</taxon>
    </lineage>
</organism>
<dbReference type="STRING" id="1365484.W6QJC7"/>
<feature type="binding site" evidence="12">
    <location>
        <position position="51"/>
    </location>
    <ligand>
        <name>Mg(2+)</name>
        <dbReference type="ChEBI" id="CHEBI:18420"/>
        <label>1</label>
    </ligand>
</feature>
<gene>
    <name evidence="13" type="ORF">PROQFM164_S05g000741</name>
</gene>
<feature type="binding site" evidence="12">
    <location>
        <position position="53"/>
    </location>
    <ligand>
        <name>Mg(2+)</name>
        <dbReference type="ChEBI" id="CHEBI:18420"/>
        <label>1</label>
    </ligand>
</feature>
<feature type="binding site" evidence="12">
    <location>
        <position position="273"/>
    </location>
    <ligand>
        <name>Mg(2+)</name>
        <dbReference type="ChEBI" id="CHEBI:18420"/>
        <label>1</label>
    </ligand>
</feature>
<feature type="binding site" evidence="12">
    <location>
        <position position="52"/>
    </location>
    <ligand>
        <name>Mg(2+)</name>
        <dbReference type="ChEBI" id="CHEBI:18420"/>
        <label>1</label>
    </ligand>
</feature>
<evidence type="ECO:0000256" key="8">
    <source>
        <dbReference type="ARBA" id="ARBA00042850"/>
    </source>
</evidence>
<comment type="cofactor">
    <cofactor evidence="12">
        <name>Mg(2+)</name>
        <dbReference type="ChEBI" id="CHEBI:18420"/>
    </cofactor>
    <text evidence="12">Binds 2 magnesium ions per subunit.</text>
</comment>
<evidence type="ECO:0000256" key="3">
    <source>
        <dbReference type="ARBA" id="ARBA00022801"/>
    </source>
</evidence>
<comment type="catalytic activity">
    <reaction evidence="11">
        <text>alpha-NAD(+) + H2O = ADP-D-ribose + nicotinamide + H(+)</text>
        <dbReference type="Rhea" id="RHEA:68792"/>
        <dbReference type="ChEBI" id="CHEBI:15377"/>
        <dbReference type="ChEBI" id="CHEBI:15378"/>
        <dbReference type="ChEBI" id="CHEBI:17154"/>
        <dbReference type="ChEBI" id="CHEBI:57967"/>
        <dbReference type="ChEBI" id="CHEBI:77017"/>
    </reaction>
</comment>
<evidence type="ECO:0000256" key="2">
    <source>
        <dbReference type="ARBA" id="ARBA00012255"/>
    </source>
</evidence>
<keyword evidence="12" id="KW-0479">Metal-binding</keyword>
<dbReference type="InterPro" id="IPR050792">
    <property type="entry name" value="ADP-ribosylglycohydrolase"/>
</dbReference>
<dbReference type="EC" id="3.2.1.143" evidence="2"/>
<accession>W6QJC7</accession>
<dbReference type="Pfam" id="PF03747">
    <property type="entry name" value="ADP_ribosyl_GH"/>
    <property type="match status" value="1"/>
</dbReference>
<evidence type="ECO:0000256" key="6">
    <source>
        <dbReference type="ARBA" id="ARBA00042471"/>
    </source>
</evidence>
<evidence type="ECO:0000256" key="1">
    <source>
        <dbReference type="ARBA" id="ARBA00010702"/>
    </source>
</evidence>
<dbReference type="SUPFAM" id="SSF101478">
    <property type="entry name" value="ADP-ribosylglycohydrolase"/>
    <property type="match status" value="1"/>
</dbReference>
<protein>
    <recommendedName>
        <fullName evidence="4">ADP-ribosylhydrolase ARH3</fullName>
        <ecNumber evidence="2">3.2.1.143</ecNumber>
    </recommendedName>
    <alternativeName>
        <fullName evidence="5">ADP-ribose glycohydrolase ARH3</fullName>
    </alternativeName>
    <alternativeName>
        <fullName evidence="6">ADP-ribosylhydrolase 3</fullName>
    </alternativeName>
    <alternativeName>
        <fullName evidence="9">O-acetyl-ADP-ribose deacetylase ARH3</fullName>
    </alternativeName>
    <alternativeName>
        <fullName evidence="10">Poly(ADP-ribose) glycohydrolase ARH3</fullName>
    </alternativeName>
    <alternativeName>
        <fullName evidence="8">[Protein ADP-ribosylarginine] hydrolase-like protein 2</fullName>
    </alternativeName>
    <alternativeName>
        <fullName evidence="7">[Protein ADP-ribosylserine] hydrolase</fullName>
    </alternativeName>
</protein>
<dbReference type="OrthoDB" id="2021138at2759"/>
<evidence type="ECO:0000256" key="4">
    <source>
        <dbReference type="ARBA" id="ARBA00041057"/>
    </source>
</evidence>
<dbReference type="InterPro" id="IPR005502">
    <property type="entry name" value="Ribosyl_crysJ1"/>
</dbReference>
<dbReference type="Proteomes" id="UP000030686">
    <property type="component" value="Unassembled WGS sequence"/>
</dbReference>
<evidence type="ECO:0000256" key="7">
    <source>
        <dbReference type="ARBA" id="ARBA00042722"/>
    </source>
</evidence>
<keyword evidence="3" id="KW-0378">Hydrolase</keyword>
<keyword evidence="14" id="KW-1185">Reference proteome</keyword>
<dbReference type="AlphaFoldDB" id="W6QJC7"/>
<dbReference type="EMBL" id="HG792019">
    <property type="protein sequence ID" value="CDM36908.1"/>
    <property type="molecule type" value="Genomic_DNA"/>
</dbReference>
<evidence type="ECO:0000256" key="11">
    <source>
        <dbReference type="ARBA" id="ARBA00049015"/>
    </source>
</evidence>
<feature type="binding site" evidence="12">
    <location>
        <position position="271"/>
    </location>
    <ligand>
        <name>Mg(2+)</name>
        <dbReference type="ChEBI" id="CHEBI:18420"/>
        <label>1</label>
    </ligand>
</feature>
<evidence type="ECO:0000256" key="12">
    <source>
        <dbReference type="PIRSR" id="PIRSR605502-1"/>
    </source>
</evidence>
<comment type="similarity">
    <text evidence="1">Belongs to the ADP-ribosylglycohydrolase family.</text>
</comment>
<dbReference type="GO" id="GO:0046872">
    <property type="term" value="F:metal ion binding"/>
    <property type="evidence" value="ECO:0007669"/>
    <property type="project" value="UniProtKB-KW"/>
</dbReference>
<proteinExistence type="inferred from homology"/>